<dbReference type="Proteomes" id="UP000198211">
    <property type="component" value="Unassembled WGS sequence"/>
</dbReference>
<sequence length="217" mass="24187">MRLETYGADNPPGLEDTATVVKRAPKAKTTKWQKVREWVRDHEDNAGKYAAFGLGMAGGRGCGRRTVTYEEMEAIGFVLLSAVEILNKSGPIAVDASSDLKFDSGADTGDSHTAEDTSEDARPVVRHQTGYRSPVHRSKESWKRFGVWQDGLPPFDFVEEFTDTVAKVLVVWELWMETQYGQIMVVEALVVEGAAEDWMVNNGAKHDFPVCEMKRDT</sequence>
<organism evidence="1 2">
    <name type="scientific">Phytophthora megakarya</name>
    <dbReference type="NCBI Taxonomy" id="4795"/>
    <lineage>
        <taxon>Eukaryota</taxon>
        <taxon>Sar</taxon>
        <taxon>Stramenopiles</taxon>
        <taxon>Oomycota</taxon>
        <taxon>Peronosporomycetes</taxon>
        <taxon>Peronosporales</taxon>
        <taxon>Peronosporaceae</taxon>
        <taxon>Phytophthora</taxon>
    </lineage>
</organism>
<name>A0A225WUT4_9STRA</name>
<keyword evidence="2" id="KW-1185">Reference proteome</keyword>
<evidence type="ECO:0000313" key="1">
    <source>
        <dbReference type="EMBL" id="OWZ21393.1"/>
    </source>
</evidence>
<dbReference type="AlphaFoldDB" id="A0A225WUT4"/>
<accession>A0A225WUT4</accession>
<dbReference type="EMBL" id="NBNE01000230">
    <property type="protein sequence ID" value="OWZ21393.1"/>
    <property type="molecule type" value="Genomic_DNA"/>
</dbReference>
<evidence type="ECO:0000313" key="2">
    <source>
        <dbReference type="Proteomes" id="UP000198211"/>
    </source>
</evidence>
<protein>
    <submittedName>
        <fullName evidence="1">Uncharacterized protein</fullName>
    </submittedName>
</protein>
<gene>
    <name evidence="1" type="ORF">PHMEG_0004070</name>
</gene>
<proteinExistence type="predicted"/>
<comment type="caution">
    <text evidence="1">The sequence shown here is derived from an EMBL/GenBank/DDBJ whole genome shotgun (WGS) entry which is preliminary data.</text>
</comment>
<reference evidence="2" key="1">
    <citation type="submission" date="2017-03" db="EMBL/GenBank/DDBJ databases">
        <title>Phytopthora megakarya and P. palmivora, two closely related causual agents of cacao black pod achieved similar genome size and gene model numbers by different mechanisms.</title>
        <authorList>
            <person name="Ali S."/>
            <person name="Shao J."/>
            <person name="Larry D.J."/>
            <person name="Kronmiller B."/>
            <person name="Shen D."/>
            <person name="Strem M.D."/>
            <person name="Melnick R.L."/>
            <person name="Guiltinan M.J."/>
            <person name="Tyler B.M."/>
            <person name="Meinhardt L.W."/>
            <person name="Bailey B.A."/>
        </authorList>
    </citation>
    <scope>NUCLEOTIDE SEQUENCE [LARGE SCALE GENOMIC DNA]</scope>
    <source>
        <strain evidence="2">zdho120</strain>
    </source>
</reference>